<dbReference type="SUPFAM" id="SSF50891">
    <property type="entry name" value="Cyclophilin-like"/>
    <property type="match status" value="1"/>
</dbReference>
<dbReference type="SMART" id="SM00797">
    <property type="entry name" value="AHS2"/>
    <property type="match status" value="1"/>
</dbReference>
<evidence type="ECO:0000256" key="4">
    <source>
        <dbReference type="SAM" id="MobiDB-lite"/>
    </source>
</evidence>
<dbReference type="Gene3D" id="2.40.100.10">
    <property type="entry name" value="Cyclophilin-like"/>
    <property type="match status" value="1"/>
</dbReference>
<accession>A0A0D0X0P3</accession>
<evidence type="ECO:0000313" key="7">
    <source>
        <dbReference type="Proteomes" id="UP000032254"/>
    </source>
</evidence>
<dbReference type="InterPro" id="IPR052708">
    <property type="entry name" value="PxpC"/>
</dbReference>
<dbReference type="PATRIC" id="fig|47853.6.peg.458"/>
<keyword evidence="7" id="KW-1185">Reference proteome</keyword>
<dbReference type="InterPro" id="IPR029000">
    <property type="entry name" value="Cyclophilin-like_dom_sf"/>
</dbReference>
<name>A0A0D0X0P3_9ACTN</name>
<keyword evidence="2 6" id="KW-0378">Hydrolase</keyword>
<dbReference type="EMBL" id="JXSX01000001">
    <property type="protein sequence ID" value="KIR64489.1"/>
    <property type="molecule type" value="Genomic_DNA"/>
</dbReference>
<feature type="region of interest" description="Disordered" evidence="4">
    <location>
        <begin position="160"/>
        <end position="187"/>
    </location>
</feature>
<proteinExistence type="predicted"/>
<dbReference type="Proteomes" id="UP000032254">
    <property type="component" value="Unassembled WGS sequence"/>
</dbReference>
<evidence type="ECO:0000256" key="1">
    <source>
        <dbReference type="ARBA" id="ARBA00022741"/>
    </source>
</evidence>
<reference evidence="6 7" key="1">
    <citation type="submission" date="2015-01" db="EMBL/GenBank/DDBJ databases">
        <title>Sequencing and annotation of Micromonospora carbonacea strain JXNU-1 genome.</title>
        <authorList>
            <person name="Long Z."/>
            <person name="Huang Y."/>
            <person name="Jiang Y."/>
        </authorList>
    </citation>
    <scope>NUCLEOTIDE SEQUENCE [LARGE SCALE GENOMIC DNA]</scope>
    <source>
        <strain evidence="6 7">JXNU-1</strain>
    </source>
</reference>
<dbReference type="PANTHER" id="PTHR43309:SF3">
    <property type="entry name" value="5-OXOPROLINASE SUBUNIT C"/>
    <property type="match status" value="1"/>
</dbReference>
<dbReference type="GO" id="GO:0016787">
    <property type="term" value="F:hydrolase activity"/>
    <property type="evidence" value="ECO:0007669"/>
    <property type="project" value="UniProtKB-KW"/>
</dbReference>
<dbReference type="Pfam" id="PF02626">
    <property type="entry name" value="CT_A_B"/>
    <property type="match status" value="1"/>
</dbReference>
<evidence type="ECO:0000313" key="6">
    <source>
        <dbReference type="EMBL" id="KIR64489.1"/>
    </source>
</evidence>
<gene>
    <name evidence="6" type="ORF">TK50_02115</name>
</gene>
<protein>
    <submittedName>
        <fullName evidence="6">Allophanate hydrolase</fullName>
    </submittedName>
</protein>
<dbReference type="PANTHER" id="PTHR43309">
    <property type="entry name" value="5-OXOPROLINASE SUBUNIT C"/>
    <property type="match status" value="1"/>
</dbReference>
<dbReference type="GeneID" id="301302973"/>
<comment type="caution">
    <text evidence="6">The sequence shown here is derived from an EMBL/GenBank/DDBJ whole genome shotgun (WGS) entry which is preliminary data.</text>
</comment>
<evidence type="ECO:0000259" key="5">
    <source>
        <dbReference type="SMART" id="SM00797"/>
    </source>
</evidence>
<feature type="domain" description="Carboxyltransferase" evidence="5">
    <location>
        <begin position="34"/>
        <end position="315"/>
    </location>
</feature>
<dbReference type="InterPro" id="IPR003778">
    <property type="entry name" value="CT_A_B"/>
</dbReference>
<dbReference type="GO" id="GO:0005524">
    <property type="term" value="F:ATP binding"/>
    <property type="evidence" value="ECO:0007669"/>
    <property type="project" value="UniProtKB-KW"/>
</dbReference>
<dbReference type="OrthoDB" id="9768696at2"/>
<evidence type="ECO:0000256" key="2">
    <source>
        <dbReference type="ARBA" id="ARBA00022801"/>
    </source>
</evidence>
<dbReference type="RefSeq" id="WP_043961121.1">
    <property type="nucleotide sequence ID" value="NZ_JBEZEN010000001.1"/>
</dbReference>
<sequence length="315" mass="31815">MTRPPAGGPAGRVEVLRAGALTTVQDQGRPGWAHLGVPRSGALDPAALRLANRLVGNPEDAAGLEITLTGCALRLTRAGTVALTGADADVWIGDGRIGAVAEARVGGRPGDVRVGDRPGDVGRPLAVPAGAVVRIGPARSGLRTWLAVAGGIAVPPVLGSRSTDTLSGLGPPPLRDGDTLPLGDPGGDPAPVDVTIGRPAPAALRLRLRLGPRDDWFTPAALDRLLGTAYTVSPVSNRVGARLTGAPLPRAVAGELPSEGLVLGAVQVPADGQPLIFLADHPTTGGYPVVGVVDDVTPLAQARPGTTVTFHGPQR</sequence>
<organism evidence="6 7">
    <name type="scientific">Micromonospora haikouensis</name>
    <dbReference type="NCBI Taxonomy" id="686309"/>
    <lineage>
        <taxon>Bacteria</taxon>
        <taxon>Bacillati</taxon>
        <taxon>Actinomycetota</taxon>
        <taxon>Actinomycetes</taxon>
        <taxon>Micromonosporales</taxon>
        <taxon>Micromonosporaceae</taxon>
        <taxon>Micromonospora</taxon>
    </lineage>
</organism>
<evidence type="ECO:0000256" key="3">
    <source>
        <dbReference type="ARBA" id="ARBA00022840"/>
    </source>
</evidence>
<dbReference type="AlphaFoldDB" id="A0A0D0X0P3"/>
<keyword evidence="1" id="KW-0547">Nucleotide-binding</keyword>
<keyword evidence="3" id="KW-0067">ATP-binding</keyword>